<sequence>MMTNPIEQFREAIHASGLTPPEDIEADGKLRRFASNGRRNDDAGWYLIHDDGIPAGSFGDWRTGLAQSWRADVGRALTPAEEAEHRAKVDAMRREREADETRRRAEAAATAEAIVTAATPATDDHGYLVRKRIRANGALLHQGKLVIPMRADGRVHSLQFIGADGEKRFLTGGRVAGCYFSIGNVKGAAVLCVAEGFATGASLHEATGYPVAVAFNAGNLPATAQAMRAKFPDLPLILCADDDYRTEGNPGMTKAAEAARAVGGLVAVPDFGADRPEGATDFNDLAQRCGAESVRAAIGRAMAEYRPDGESHTAGDFASPAWPEPQPLSAKIEPEPYPIDALPETIRAAVDEVAGFVKAPLAMVASSALGVLSLACQAHVDVKRAEKLTGPASLFLLTIGDSGERKSTCDGFFMGAVQDYQAQQAALWKPEVERYEAELDSWSAERNGILEAIKAAGKSGKSTDDLRASLAQLQHAKPESPRVPRLLLGDETPENLAWRLAREWPSAGVVSSEAGLILGAHGMGKDSVMRNLGLLNVLWEGGELSIGRRTSESFTVKGARLTVALQIQEPTLRSFFDKSGVLARGSGFLARFLVAWPESTQGYRPFSEAPANWPHLAKFHRRIAEILNQPAPIGDDGALTPQMLVLTPAAKSAWVEYHDAIEKELRAGGELYDVRDVASKSADNAVRLAALFHVFEHGIGAIGLESFEGASRVAAWHLNESRRFFGELALPAELADAARLDSWLIEHCQRERTHLVGKSFAMQYGPLRKRDTLDAAIRELAELDRLQVRKDGKRATLAINPSLLGFVEGQRCNSANPAKTRRVGYEN</sequence>
<evidence type="ECO:0000259" key="1">
    <source>
        <dbReference type="Pfam" id="PF13362"/>
    </source>
</evidence>
<dbReference type="InterPro" id="IPR025048">
    <property type="entry name" value="DUF3987"/>
</dbReference>
<keyword evidence="3" id="KW-1185">Reference proteome</keyword>
<dbReference type="CDD" id="cd01029">
    <property type="entry name" value="TOPRIM_primases"/>
    <property type="match status" value="1"/>
</dbReference>
<accession>A0A5S4END7</accession>
<dbReference type="Pfam" id="PF13148">
    <property type="entry name" value="DUF3987"/>
    <property type="match status" value="1"/>
</dbReference>
<evidence type="ECO:0000313" key="3">
    <source>
        <dbReference type="Proteomes" id="UP000306324"/>
    </source>
</evidence>
<name>A0A5S4END7_9PROT</name>
<dbReference type="EMBL" id="SWAD01000040">
    <property type="protein sequence ID" value="TMQ76815.1"/>
    <property type="molecule type" value="Genomic_DNA"/>
</dbReference>
<evidence type="ECO:0000313" key="2">
    <source>
        <dbReference type="EMBL" id="TMQ76815.1"/>
    </source>
</evidence>
<dbReference type="Proteomes" id="UP000306324">
    <property type="component" value="Unassembled WGS sequence"/>
</dbReference>
<proteinExistence type="predicted"/>
<dbReference type="Pfam" id="PF13362">
    <property type="entry name" value="Toprim_3"/>
    <property type="match status" value="1"/>
</dbReference>
<dbReference type="InterPro" id="IPR034154">
    <property type="entry name" value="TOPRIM_DnaG/twinkle"/>
</dbReference>
<reference evidence="2 3" key="1">
    <citation type="submission" date="2019-04" db="EMBL/GenBank/DDBJ databases">
        <title>A novel phosphate-accumulating bacterium identified in bioreactor for phosphate removal from wastewater.</title>
        <authorList>
            <person name="Kotlyarov R.Y."/>
            <person name="Beletsky A.V."/>
            <person name="Kallistova A.Y."/>
            <person name="Dorofeev A.G."/>
            <person name="Nikolaev Y.Y."/>
            <person name="Pimenov N.V."/>
            <person name="Ravin N.V."/>
            <person name="Mardanov A.V."/>
        </authorList>
    </citation>
    <scope>NUCLEOTIDE SEQUENCE [LARGE SCALE GENOMIC DNA]</scope>
    <source>
        <strain evidence="2 3">Bin19</strain>
    </source>
</reference>
<organism evidence="2 3">
    <name type="scientific">Candidatus Accumulibacter phosphatis</name>
    <dbReference type="NCBI Taxonomy" id="327160"/>
    <lineage>
        <taxon>Bacteria</taxon>
        <taxon>Pseudomonadati</taxon>
        <taxon>Pseudomonadota</taxon>
        <taxon>Betaproteobacteria</taxon>
        <taxon>Candidatus Accumulibacter</taxon>
    </lineage>
</organism>
<protein>
    <submittedName>
        <fullName evidence="2">DNA primase</fullName>
    </submittedName>
</protein>
<dbReference type="InterPro" id="IPR006171">
    <property type="entry name" value="TOPRIM_dom"/>
</dbReference>
<comment type="caution">
    <text evidence="2">The sequence shown here is derived from an EMBL/GenBank/DDBJ whole genome shotgun (WGS) entry which is preliminary data.</text>
</comment>
<dbReference type="RefSeq" id="WP_246148635.1">
    <property type="nucleotide sequence ID" value="NZ_SWAD01000040.1"/>
</dbReference>
<gene>
    <name evidence="2" type="ORF">ACCUM_3947</name>
</gene>
<feature type="domain" description="Toprim" evidence="1">
    <location>
        <begin position="191"/>
        <end position="292"/>
    </location>
</feature>
<dbReference type="AlphaFoldDB" id="A0A5S4END7"/>